<dbReference type="PROSITE" id="PS00061">
    <property type="entry name" value="ADH_SHORT"/>
    <property type="match status" value="1"/>
</dbReference>
<comment type="similarity">
    <text evidence="1">Belongs to the short-chain dehydrogenases/reductases (SDR) family.</text>
</comment>
<dbReference type="OrthoDB" id="1888931at2759"/>
<dbReference type="EMBL" id="CENE01000005">
    <property type="protein sequence ID" value="CEQ40018.1"/>
    <property type="molecule type" value="Genomic_DNA"/>
</dbReference>
<dbReference type="FunFam" id="3.40.50.720:FF:000084">
    <property type="entry name" value="Short-chain dehydrogenase reductase"/>
    <property type="match status" value="1"/>
</dbReference>
<gene>
    <name evidence="4" type="primary">SPOSA6832_01597</name>
</gene>
<dbReference type="Gene3D" id="3.40.50.720">
    <property type="entry name" value="NAD(P)-binding Rossmann-like Domain"/>
    <property type="match status" value="1"/>
</dbReference>
<proteinExistence type="inferred from homology"/>
<name>A0A0D6EJT6_SPOSA</name>
<evidence type="ECO:0000313" key="5">
    <source>
        <dbReference type="Proteomes" id="UP000243876"/>
    </source>
</evidence>
<evidence type="ECO:0000256" key="2">
    <source>
        <dbReference type="ARBA" id="ARBA00022857"/>
    </source>
</evidence>
<organism evidence="4 5">
    <name type="scientific">Sporidiobolus salmonicolor</name>
    <name type="common">Yeast-like fungus</name>
    <name type="synonym">Sporobolomyces salmonicolor</name>
    <dbReference type="NCBI Taxonomy" id="5005"/>
    <lineage>
        <taxon>Eukaryota</taxon>
        <taxon>Fungi</taxon>
        <taxon>Dikarya</taxon>
        <taxon>Basidiomycota</taxon>
        <taxon>Pucciniomycotina</taxon>
        <taxon>Microbotryomycetes</taxon>
        <taxon>Sporidiobolales</taxon>
        <taxon>Sporidiobolaceae</taxon>
        <taxon>Sporobolomyces</taxon>
    </lineage>
</organism>
<dbReference type="PRINTS" id="PR00081">
    <property type="entry name" value="GDHRDH"/>
</dbReference>
<dbReference type="Pfam" id="PF13561">
    <property type="entry name" value="adh_short_C2"/>
    <property type="match status" value="1"/>
</dbReference>
<evidence type="ECO:0000313" key="4">
    <source>
        <dbReference type="EMBL" id="CEQ40018.1"/>
    </source>
</evidence>
<protein>
    <submittedName>
        <fullName evidence="4">SPOSA6832_01597-mRNA-1:cds</fullName>
    </submittedName>
</protein>
<dbReference type="AlphaFoldDB" id="A0A0D6EJT6"/>
<dbReference type="InterPro" id="IPR036291">
    <property type="entry name" value="NAD(P)-bd_dom_sf"/>
</dbReference>
<dbReference type="PANTHER" id="PTHR24321">
    <property type="entry name" value="DEHYDROGENASES, SHORT CHAIN"/>
    <property type="match status" value="1"/>
</dbReference>
<dbReference type="InterPro" id="IPR020904">
    <property type="entry name" value="Sc_DH/Rdtase_CS"/>
</dbReference>
<keyword evidence="2" id="KW-0521">NADP</keyword>
<dbReference type="InterPro" id="IPR002347">
    <property type="entry name" value="SDR_fam"/>
</dbReference>
<accession>A0A0D6EJT6</accession>
<sequence>MATKYSLEDKVCVVTGAGSGIGLATAKTLLAAGAAGVTLVDRSSDSLAQLRKSLSAEQAARTLCVAVDVSADDSAALYVRQTVDTWGRLDVSVQCAGICPEGKPLVETDVSLFDKVMNVNVRGVFLGMQESVKAMLASPSKGKGCSIVLISSQIGLDGYPGLSPYTASKFAVRGLMAAVAQEVGPVGIRVNSICPGPINTPILQAWPKDRLQPHLDVASLKRAGEPEEIADAVLFLASDASSYCTSTTLKVDGGWSKFC</sequence>
<dbReference type="PANTHER" id="PTHR24321:SF8">
    <property type="entry name" value="ESTRADIOL 17-BETA-DEHYDROGENASE 8-RELATED"/>
    <property type="match status" value="1"/>
</dbReference>
<evidence type="ECO:0000256" key="3">
    <source>
        <dbReference type="ARBA" id="ARBA00023002"/>
    </source>
</evidence>
<dbReference type="SUPFAM" id="SSF51735">
    <property type="entry name" value="NAD(P)-binding Rossmann-fold domains"/>
    <property type="match status" value="1"/>
</dbReference>
<dbReference type="CDD" id="cd05233">
    <property type="entry name" value="SDR_c"/>
    <property type="match status" value="1"/>
</dbReference>
<reference evidence="5" key="1">
    <citation type="submission" date="2015-02" db="EMBL/GenBank/DDBJ databases">
        <authorList>
            <person name="Gon?alves P."/>
        </authorList>
    </citation>
    <scope>NUCLEOTIDE SEQUENCE [LARGE SCALE GENOMIC DNA]</scope>
</reference>
<keyword evidence="5" id="KW-1185">Reference proteome</keyword>
<evidence type="ECO:0000256" key="1">
    <source>
        <dbReference type="ARBA" id="ARBA00006484"/>
    </source>
</evidence>
<dbReference type="GO" id="GO:0016491">
    <property type="term" value="F:oxidoreductase activity"/>
    <property type="evidence" value="ECO:0007669"/>
    <property type="project" value="UniProtKB-KW"/>
</dbReference>
<dbReference type="Proteomes" id="UP000243876">
    <property type="component" value="Unassembled WGS sequence"/>
</dbReference>
<keyword evidence="3" id="KW-0560">Oxidoreductase</keyword>